<evidence type="ECO:0000313" key="3">
    <source>
        <dbReference type="Proteomes" id="UP000257109"/>
    </source>
</evidence>
<dbReference type="OrthoDB" id="1740536at2759"/>
<gene>
    <name evidence="2" type="ORF">CR513_28362</name>
</gene>
<name>A0A371GH57_MUCPR</name>
<sequence length="108" mass="12532">MGPSPDEWCEFHRTSRHMIKNCRTLQSQIEKLIRSSHLGRFVEGRDKSKTIIDQMRDQRGKGVQDKERRRNKGECNKNRNNASSKDRSQIKQLTPPIGEPSLQSLGEE</sequence>
<dbReference type="AlphaFoldDB" id="A0A371GH57"/>
<proteinExistence type="predicted"/>
<evidence type="ECO:0000313" key="2">
    <source>
        <dbReference type="EMBL" id="RDX89856.1"/>
    </source>
</evidence>
<feature type="non-terminal residue" evidence="2">
    <location>
        <position position="1"/>
    </location>
</feature>
<dbReference type="EMBL" id="QJKJ01005554">
    <property type="protein sequence ID" value="RDX89856.1"/>
    <property type="molecule type" value="Genomic_DNA"/>
</dbReference>
<protein>
    <submittedName>
        <fullName evidence="2">Uncharacterized protein</fullName>
    </submittedName>
</protein>
<comment type="caution">
    <text evidence="2">The sequence shown here is derived from an EMBL/GenBank/DDBJ whole genome shotgun (WGS) entry which is preliminary data.</text>
</comment>
<feature type="compositionally biased region" description="Basic and acidic residues" evidence="1">
    <location>
        <begin position="43"/>
        <end position="77"/>
    </location>
</feature>
<dbReference type="Proteomes" id="UP000257109">
    <property type="component" value="Unassembled WGS sequence"/>
</dbReference>
<organism evidence="2 3">
    <name type="scientific">Mucuna pruriens</name>
    <name type="common">Velvet bean</name>
    <name type="synonym">Dolichos pruriens</name>
    <dbReference type="NCBI Taxonomy" id="157652"/>
    <lineage>
        <taxon>Eukaryota</taxon>
        <taxon>Viridiplantae</taxon>
        <taxon>Streptophyta</taxon>
        <taxon>Embryophyta</taxon>
        <taxon>Tracheophyta</taxon>
        <taxon>Spermatophyta</taxon>
        <taxon>Magnoliopsida</taxon>
        <taxon>eudicotyledons</taxon>
        <taxon>Gunneridae</taxon>
        <taxon>Pentapetalae</taxon>
        <taxon>rosids</taxon>
        <taxon>fabids</taxon>
        <taxon>Fabales</taxon>
        <taxon>Fabaceae</taxon>
        <taxon>Papilionoideae</taxon>
        <taxon>50 kb inversion clade</taxon>
        <taxon>NPAAA clade</taxon>
        <taxon>indigoferoid/millettioid clade</taxon>
        <taxon>Phaseoleae</taxon>
        <taxon>Mucuna</taxon>
    </lineage>
</organism>
<evidence type="ECO:0000256" key="1">
    <source>
        <dbReference type="SAM" id="MobiDB-lite"/>
    </source>
</evidence>
<accession>A0A371GH57</accession>
<keyword evidence="3" id="KW-1185">Reference proteome</keyword>
<reference evidence="2" key="1">
    <citation type="submission" date="2018-05" db="EMBL/GenBank/DDBJ databases">
        <title>Draft genome of Mucuna pruriens seed.</title>
        <authorList>
            <person name="Nnadi N.E."/>
            <person name="Vos R."/>
            <person name="Hasami M.H."/>
            <person name="Devisetty U.K."/>
            <person name="Aguiy J.C."/>
        </authorList>
    </citation>
    <scope>NUCLEOTIDE SEQUENCE [LARGE SCALE GENOMIC DNA]</scope>
    <source>
        <strain evidence="2">JCA_2017</strain>
    </source>
</reference>
<feature type="region of interest" description="Disordered" evidence="1">
    <location>
        <begin position="43"/>
        <end position="108"/>
    </location>
</feature>